<keyword evidence="2" id="KW-0378">Hydrolase</keyword>
<dbReference type="GO" id="GO:0005975">
    <property type="term" value="P:carbohydrate metabolic process"/>
    <property type="evidence" value="ECO:0007669"/>
    <property type="project" value="InterPro"/>
</dbReference>
<dbReference type="OrthoDB" id="2586582at2759"/>
<dbReference type="SMART" id="SM01110">
    <property type="entry name" value="Cutinase"/>
    <property type="match status" value="1"/>
</dbReference>
<evidence type="ECO:0000313" key="7">
    <source>
        <dbReference type="EMBL" id="OQO10221.1"/>
    </source>
</evidence>
<evidence type="ECO:0000259" key="6">
    <source>
        <dbReference type="PROSITE" id="PS51164"/>
    </source>
</evidence>
<dbReference type="PANTHER" id="PTHR33630">
    <property type="entry name" value="CUTINASE RV1984C-RELATED-RELATED"/>
    <property type="match status" value="1"/>
</dbReference>
<dbReference type="SUPFAM" id="SSF57180">
    <property type="entry name" value="Cellulose-binding domain"/>
    <property type="match status" value="1"/>
</dbReference>
<dbReference type="PANTHER" id="PTHR33630:SF13">
    <property type="entry name" value="ACETYLXYLAN ESTERASE"/>
    <property type="match status" value="1"/>
</dbReference>
<dbReference type="GO" id="GO:0052689">
    <property type="term" value="F:carboxylic ester hydrolase activity"/>
    <property type="evidence" value="ECO:0007669"/>
    <property type="project" value="UniProtKB-ARBA"/>
</dbReference>
<dbReference type="Gene3D" id="3.40.50.1820">
    <property type="entry name" value="alpha/beta hydrolase"/>
    <property type="match status" value="1"/>
</dbReference>
<evidence type="ECO:0000256" key="4">
    <source>
        <dbReference type="SAM" id="MobiDB-lite"/>
    </source>
</evidence>
<reference evidence="8" key="1">
    <citation type="submission" date="2017-03" db="EMBL/GenBank/DDBJ databases">
        <title>Genomes of endolithic fungi from Antarctica.</title>
        <authorList>
            <person name="Coleine C."/>
            <person name="Masonjones S."/>
            <person name="Stajich J.E."/>
        </authorList>
    </citation>
    <scope>NUCLEOTIDE SEQUENCE [LARGE SCALE GENOMIC DNA]</scope>
    <source>
        <strain evidence="8">CCFEE 5527</strain>
    </source>
</reference>
<dbReference type="GO" id="GO:0005576">
    <property type="term" value="C:extracellular region"/>
    <property type="evidence" value="ECO:0007669"/>
    <property type="project" value="InterPro"/>
</dbReference>
<feature type="signal peptide" evidence="5">
    <location>
        <begin position="1"/>
        <end position="18"/>
    </location>
</feature>
<gene>
    <name evidence="7" type="ORF">B0A48_04578</name>
</gene>
<protein>
    <recommendedName>
        <fullName evidence="6">CBM1 domain-containing protein</fullName>
    </recommendedName>
</protein>
<feature type="chain" id="PRO_5013274881" description="CBM1 domain-containing protein" evidence="5">
    <location>
        <begin position="19"/>
        <end position="317"/>
    </location>
</feature>
<keyword evidence="1 5" id="KW-0732">Signal</keyword>
<organism evidence="7 8">
    <name type="scientific">Cryoendolithus antarcticus</name>
    <dbReference type="NCBI Taxonomy" id="1507870"/>
    <lineage>
        <taxon>Eukaryota</taxon>
        <taxon>Fungi</taxon>
        <taxon>Dikarya</taxon>
        <taxon>Ascomycota</taxon>
        <taxon>Pezizomycotina</taxon>
        <taxon>Dothideomycetes</taxon>
        <taxon>Dothideomycetidae</taxon>
        <taxon>Cladosporiales</taxon>
        <taxon>Cladosporiaceae</taxon>
        <taxon>Cryoendolithus</taxon>
    </lineage>
</organism>
<dbReference type="Proteomes" id="UP000192596">
    <property type="component" value="Unassembled WGS sequence"/>
</dbReference>
<dbReference type="InterPro" id="IPR000254">
    <property type="entry name" value="CBD"/>
</dbReference>
<keyword evidence="3" id="KW-1015">Disulfide bond</keyword>
<accession>A0A1V8TG51</accession>
<dbReference type="PROSITE" id="PS51164">
    <property type="entry name" value="CBM1_2"/>
    <property type="match status" value="1"/>
</dbReference>
<dbReference type="InterPro" id="IPR029058">
    <property type="entry name" value="AB_hydrolase_fold"/>
</dbReference>
<feature type="region of interest" description="Disordered" evidence="4">
    <location>
        <begin position="237"/>
        <end position="283"/>
    </location>
</feature>
<evidence type="ECO:0000256" key="3">
    <source>
        <dbReference type="ARBA" id="ARBA00023157"/>
    </source>
</evidence>
<evidence type="ECO:0000256" key="5">
    <source>
        <dbReference type="SAM" id="SignalP"/>
    </source>
</evidence>
<name>A0A1V8TG51_9PEZI</name>
<dbReference type="EMBL" id="NAJO01000009">
    <property type="protein sequence ID" value="OQO10221.1"/>
    <property type="molecule type" value="Genomic_DNA"/>
</dbReference>
<sequence length="317" mass="31787">MHATLAAAAALLLAHCGASPLAALESRQSCPSIHIFGARETTASPGYGSSSTVVNLILNAYPGSTAEAVSYPACGGQSSCGGASYSSSASQGTQIVAQLVNSYYAKCPSTQLVIVGYSQGGEITDNAVCGGNDTPQGITSTSSNTISSAALAQVKVVIEMGSPRYVSGSSYNVGTCKAQGFSARPSGYNCPSASKIRSYCDSADPYCCTGNDANVHQGYGSEYGQDALAFAKTKLNQSGGSTTTTTRAASTTTTRAATSSAVGTTATSSAPAATTTGSSSGGSAQWGQCGGSGWSGPTTCVSPYTCHVLNPYYSQCY</sequence>
<dbReference type="AlphaFoldDB" id="A0A1V8TG51"/>
<dbReference type="PROSITE" id="PS00562">
    <property type="entry name" value="CBM1_1"/>
    <property type="match status" value="1"/>
</dbReference>
<dbReference type="Pfam" id="PF01083">
    <property type="entry name" value="Cutinase"/>
    <property type="match status" value="1"/>
</dbReference>
<dbReference type="STRING" id="1507870.A0A1V8TG51"/>
<proteinExistence type="predicted"/>
<dbReference type="InterPro" id="IPR000675">
    <property type="entry name" value="Cutinase/axe"/>
</dbReference>
<evidence type="ECO:0000256" key="2">
    <source>
        <dbReference type="ARBA" id="ARBA00022801"/>
    </source>
</evidence>
<evidence type="ECO:0000256" key="1">
    <source>
        <dbReference type="ARBA" id="ARBA00022729"/>
    </source>
</evidence>
<evidence type="ECO:0000313" key="8">
    <source>
        <dbReference type="Proteomes" id="UP000192596"/>
    </source>
</evidence>
<dbReference type="SMART" id="SM00236">
    <property type="entry name" value="fCBD"/>
    <property type="match status" value="1"/>
</dbReference>
<dbReference type="InParanoid" id="A0A1V8TG51"/>
<feature type="domain" description="CBM1" evidence="6">
    <location>
        <begin position="281"/>
        <end position="317"/>
    </location>
</feature>
<keyword evidence="8" id="KW-1185">Reference proteome</keyword>
<dbReference type="Pfam" id="PF00734">
    <property type="entry name" value="CBM_1"/>
    <property type="match status" value="1"/>
</dbReference>
<dbReference type="GO" id="GO:0030248">
    <property type="term" value="F:cellulose binding"/>
    <property type="evidence" value="ECO:0007669"/>
    <property type="project" value="InterPro"/>
</dbReference>
<feature type="compositionally biased region" description="Low complexity" evidence="4">
    <location>
        <begin position="238"/>
        <end position="283"/>
    </location>
</feature>
<dbReference type="InterPro" id="IPR035971">
    <property type="entry name" value="CBD_sf"/>
</dbReference>
<comment type="caution">
    <text evidence="7">The sequence shown here is derived from an EMBL/GenBank/DDBJ whole genome shotgun (WGS) entry which is preliminary data.</text>
</comment>
<dbReference type="SUPFAM" id="SSF53474">
    <property type="entry name" value="alpha/beta-Hydrolases"/>
    <property type="match status" value="1"/>
</dbReference>